<name>A0AAQ3MNT6_VIGMU</name>
<evidence type="ECO:0000313" key="3">
    <source>
        <dbReference type="Proteomes" id="UP001374535"/>
    </source>
</evidence>
<evidence type="ECO:0000313" key="2">
    <source>
        <dbReference type="EMBL" id="WVY94854.1"/>
    </source>
</evidence>
<keyword evidence="3" id="KW-1185">Reference proteome</keyword>
<keyword evidence="1" id="KW-0472">Membrane</keyword>
<sequence>LGGRPSPQSHKICQIYSIDFLSLSLSLSLPPPPNFTPQTLRFTFTFLSFANSIIVSFFAGIETAVRNRERNKGWWYCCWLGTFVNSHTPCVASTSTAAIVCAL</sequence>
<dbReference type="Proteomes" id="UP001374535">
    <property type="component" value="Chromosome 10"/>
</dbReference>
<evidence type="ECO:0000256" key="1">
    <source>
        <dbReference type="SAM" id="Phobius"/>
    </source>
</evidence>
<reference evidence="2 3" key="1">
    <citation type="journal article" date="2023" name="Life. Sci Alliance">
        <title>Evolutionary insights into 3D genome organization and epigenetic landscape of Vigna mungo.</title>
        <authorList>
            <person name="Junaid A."/>
            <person name="Singh B."/>
            <person name="Bhatia S."/>
        </authorList>
    </citation>
    <scope>NUCLEOTIDE SEQUENCE [LARGE SCALE GENOMIC DNA]</scope>
    <source>
        <strain evidence="2">Urdbean</strain>
    </source>
</reference>
<keyword evidence="1" id="KW-0812">Transmembrane</keyword>
<dbReference type="AlphaFoldDB" id="A0AAQ3MNT6"/>
<gene>
    <name evidence="2" type="ORF">V8G54_033942</name>
</gene>
<dbReference type="EMBL" id="CP144691">
    <property type="protein sequence ID" value="WVY94854.1"/>
    <property type="molecule type" value="Genomic_DNA"/>
</dbReference>
<proteinExistence type="predicted"/>
<feature type="transmembrane region" description="Helical" evidence="1">
    <location>
        <begin position="42"/>
        <end position="61"/>
    </location>
</feature>
<keyword evidence="1" id="KW-1133">Transmembrane helix</keyword>
<protein>
    <submittedName>
        <fullName evidence="2">Uncharacterized protein</fullName>
    </submittedName>
</protein>
<accession>A0AAQ3MNT6</accession>
<organism evidence="2 3">
    <name type="scientific">Vigna mungo</name>
    <name type="common">Black gram</name>
    <name type="synonym">Phaseolus mungo</name>
    <dbReference type="NCBI Taxonomy" id="3915"/>
    <lineage>
        <taxon>Eukaryota</taxon>
        <taxon>Viridiplantae</taxon>
        <taxon>Streptophyta</taxon>
        <taxon>Embryophyta</taxon>
        <taxon>Tracheophyta</taxon>
        <taxon>Spermatophyta</taxon>
        <taxon>Magnoliopsida</taxon>
        <taxon>eudicotyledons</taxon>
        <taxon>Gunneridae</taxon>
        <taxon>Pentapetalae</taxon>
        <taxon>rosids</taxon>
        <taxon>fabids</taxon>
        <taxon>Fabales</taxon>
        <taxon>Fabaceae</taxon>
        <taxon>Papilionoideae</taxon>
        <taxon>50 kb inversion clade</taxon>
        <taxon>NPAAA clade</taxon>
        <taxon>indigoferoid/millettioid clade</taxon>
        <taxon>Phaseoleae</taxon>
        <taxon>Vigna</taxon>
    </lineage>
</organism>
<feature type="non-terminal residue" evidence="2">
    <location>
        <position position="1"/>
    </location>
</feature>